<dbReference type="Gene3D" id="3.30.565.10">
    <property type="entry name" value="Histidine kinase-like ATPase, C-terminal domain"/>
    <property type="match status" value="1"/>
</dbReference>
<dbReference type="InterPro" id="IPR036890">
    <property type="entry name" value="HATPase_C_sf"/>
</dbReference>
<dbReference type="PROSITE" id="PS50109">
    <property type="entry name" value="HIS_KIN"/>
    <property type="match status" value="1"/>
</dbReference>
<dbReference type="InterPro" id="IPR005467">
    <property type="entry name" value="His_kinase_dom"/>
</dbReference>
<protein>
    <recommendedName>
        <fullName evidence="2">histidine kinase</fullName>
        <ecNumber evidence="2">2.7.13.3</ecNumber>
    </recommendedName>
</protein>
<gene>
    <name evidence="4" type="ORF">H9863_09040</name>
</gene>
<dbReference type="PRINTS" id="PR00344">
    <property type="entry name" value="BCTRLSENSOR"/>
</dbReference>
<dbReference type="SUPFAM" id="SSF55874">
    <property type="entry name" value="ATPase domain of HSP90 chaperone/DNA topoisomerase II/histidine kinase"/>
    <property type="match status" value="1"/>
</dbReference>
<dbReference type="GO" id="GO:0004673">
    <property type="term" value="F:protein histidine kinase activity"/>
    <property type="evidence" value="ECO:0007669"/>
    <property type="project" value="UniProtKB-EC"/>
</dbReference>
<dbReference type="InterPro" id="IPR003594">
    <property type="entry name" value="HATPase_dom"/>
</dbReference>
<dbReference type="InterPro" id="IPR004358">
    <property type="entry name" value="Sig_transdc_His_kin-like_C"/>
</dbReference>
<keyword evidence="4" id="KW-0547">Nucleotide-binding</keyword>
<evidence type="ECO:0000313" key="4">
    <source>
        <dbReference type="EMBL" id="HIX04239.1"/>
    </source>
</evidence>
<proteinExistence type="predicted"/>
<evidence type="ECO:0000256" key="2">
    <source>
        <dbReference type="ARBA" id="ARBA00012438"/>
    </source>
</evidence>
<evidence type="ECO:0000259" key="3">
    <source>
        <dbReference type="PROSITE" id="PS50109"/>
    </source>
</evidence>
<dbReference type="AlphaFoldDB" id="A0A9D2AC39"/>
<dbReference type="EC" id="2.7.13.3" evidence="2"/>
<dbReference type="EMBL" id="DXFT01000175">
    <property type="protein sequence ID" value="HIX04239.1"/>
    <property type="molecule type" value="Genomic_DNA"/>
</dbReference>
<feature type="domain" description="Histidine kinase" evidence="3">
    <location>
        <begin position="1"/>
        <end position="106"/>
    </location>
</feature>
<dbReference type="SMART" id="SM00387">
    <property type="entry name" value="HATPase_c"/>
    <property type="match status" value="1"/>
</dbReference>
<dbReference type="PANTHER" id="PTHR43065">
    <property type="entry name" value="SENSOR HISTIDINE KINASE"/>
    <property type="match status" value="1"/>
</dbReference>
<reference evidence="4" key="1">
    <citation type="journal article" date="2021" name="PeerJ">
        <title>Extensive microbial diversity within the chicken gut microbiome revealed by metagenomics and culture.</title>
        <authorList>
            <person name="Gilroy R."/>
            <person name="Ravi A."/>
            <person name="Getino M."/>
            <person name="Pursley I."/>
            <person name="Horton D.L."/>
            <person name="Alikhan N.F."/>
            <person name="Baker D."/>
            <person name="Gharbi K."/>
            <person name="Hall N."/>
            <person name="Watson M."/>
            <person name="Adriaenssens E.M."/>
            <person name="Foster-Nyarko E."/>
            <person name="Jarju S."/>
            <person name="Secka A."/>
            <person name="Antonio M."/>
            <person name="Oren A."/>
            <person name="Chaudhuri R.R."/>
            <person name="La Ragione R."/>
            <person name="Hildebrand F."/>
            <person name="Pallen M.J."/>
        </authorList>
    </citation>
    <scope>NUCLEOTIDE SEQUENCE</scope>
    <source>
        <strain evidence="4">23274</strain>
    </source>
</reference>
<accession>A0A9D2AC39</accession>
<dbReference type="Pfam" id="PF02518">
    <property type="entry name" value="HATPase_c"/>
    <property type="match status" value="1"/>
</dbReference>
<organism evidence="4 5">
    <name type="scientific">Candidatus Odoribacter faecigallinarum</name>
    <dbReference type="NCBI Taxonomy" id="2838706"/>
    <lineage>
        <taxon>Bacteria</taxon>
        <taxon>Pseudomonadati</taxon>
        <taxon>Bacteroidota</taxon>
        <taxon>Bacteroidia</taxon>
        <taxon>Bacteroidales</taxon>
        <taxon>Odoribacteraceae</taxon>
        <taxon>Odoribacter</taxon>
    </lineage>
</organism>
<evidence type="ECO:0000256" key="1">
    <source>
        <dbReference type="ARBA" id="ARBA00000085"/>
    </source>
</evidence>
<dbReference type="GO" id="GO:0005524">
    <property type="term" value="F:ATP binding"/>
    <property type="evidence" value="ECO:0007669"/>
    <property type="project" value="UniProtKB-KW"/>
</dbReference>
<name>A0A9D2AC39_9BACT</name>
<dbReference type="Proteomes" id="UP000824202">
    <property type="component" value="Unassembled WGS sequence"/>
</dbReference>
<evidence type="ECO:0000313" key="5">
    <source>
        <dbReference type="Proteomes" id="UP000824202"/>
    </source>
</evidence>
<keyword evidence="4" id="KW-0067">ATP-binding</keyword>
<dbReference type="PANTHER" id="PTHR43065:SF29">
    <property type="entry name" value="SENSOR PROTEIN KINASE FLES"/>
    <property type="match status" value="1"/>
</dbReference>
<comment type="catalytic activity">
    <reaction evidence="1">
        <text>ATP + protein L-histidine = ADP + protein N-phospho-L-histidine.</text>
        <dbReference type="EC" id="2.7.13.3"/>
    </reaction>
</comment>
<sequence>MKDLASHIMDIVQNSIRACAGEIDITLMESQIQNTLTITIHDNGCGMTPETLAKVRDPFFTSRTVRKVGLGIPLLQQNAERTGGKLDITSTPGKGTTVTATFGYDHLDRPPLGNMAETLCLLIGANPETHFIYRHATDTASYSLDTAEIKEILGEVPINNPEILHGIREMIEENLRTL</sequence>
<comment type="caution">
    <text evidence="4">The sequence shown here is derived from an EMBL/GenBank/DDBJ whole genome shotgun (WGS) entry which is preliminary data.</text>
</comment>
<reference evidence="4" key="2">
    <citation type="submission" date="2021-04" db="EMBL/GenBank/DDBJ databases">
        <authorList>
            <person name="Gilroy R."/>
        </authorList>
    </citation>
    <scope>NUCLEOTIDE SEQUENCE</scope>
    <source>
        <strain evidence="4">23274</strain>
    </source>
</reference>